<dbReference type="GO" id="GO:0005874">
    <property type="term" value="C:microtubule"/>
    <property type="evidence" value="ECO:0007669"/>
    <property type="project" value="UniProtKB-KW"/>
</dbReference>
<dbReference type="Proteomes" id="UP000663825">
    <property type="component" value="Unassembled WGS sequence"/>
</dbReference>
<name>A0A817NNE6_9BILA</name>
<dbReference type="AlphaFoldDB" id="A0A817NNE6"/>
<dbReference type="Proteomes" id="UP000663851">
    <property type="component" value="Unassembled WGS sequence"/>
</dbReference>
<dbReference type="EMBL" id="CAJOBP010003118">
    <property type="protein sequence ID" value="CAF4390897.1"/>
    <property type="molecule type" value="Genomic_DNA"/>
</dbReference>
<evidence type="ECO:0000313" key="10">
    <source>
        <dbReference type="Proteomes" id="UP000663873"/>
    </source>
</evidence>
<dbReference type="EMBL" id="CAJNXB010000945">
    <property type="protein sequence ID" value="CAF3116158.1"/>
    <property type="molecule type" value="Genomic_DNA"/>
</dbReference>
<dbReference type="EMBL" id="CAJNYD010002440">
    <property type="protein sequence ID" value="CAF3418855.1"/>
    <property type="molecule type" value="Genomic_DNA"/>
</dbReference>
<organism evidence="5 9">
    <name type="scientific">Rotaria socialis</name>
    <dbReference type="NCBI Taxonomy" id="392032"/>
    <lineage>
        <taxon>Eukaryota</taxon>
        <taxon>Metazoa</taxon>
        <taxon>Spiralia</taxon>
        <taxon>Gnathifera</taxon>
        <taxon>Rotifera</taxon>
        <taxon>Eurotatoria</taxon>
        <taxon>Bdelloidea</taxon>
        <taxon>Philodinida</taxon>
        <taxon>Philodinidae</taxon>
        <taxon>Rotaria</taxon>
    </lineage>
</organism>
<evidence type="ECO:0000259" key="4">
    <source>
        <dbReference type="Pfam" id="PF22923"/>
    </source>
</evidence>
<evidence type="ECO:0000256" key="1">
    <source>
        <dbReference type="ARBA" id="ARBA00022490"/>
    </source>
</evidence>
<keyword evidence="10" id="KW-1185">Reference proteome</keyword>
<dbReference type="Pfam" id="PF22923">
    <property type="entry name" value="KIF2A-like_1st"/>
    <property type="match status" value="1"/>
</dbReference>
<evidence type="ECO:0000313" key="7">
    <source>
        <dbReference type="EMBL" id="CAF4390897.1"/>
    </source>
</evidence>
<gene>
    <name evidence="8" type="ORF">HFQ381_LOCUS26085</name>
    <name evidence="6" type="ORF">LUA448_LOCUS19235</name>
    <name evidence="5" type="ORF">TIS948_LOCUS7735</name>
    <name evidence="7" type="ORF">UJA718_LOCUS18410</name>
</gene>
<evidence type="ECO:0000313" key="8">
    <source>
        <dbReference type="EMBL" id="CAF4478983.1"/>
    </source>
</evidence>
<keyword evidence="1" id="KW-0963">Cytoplasm</keyword>
<feature type="domain" description="Kinesin-like protein KIF2A-like N-terminal" evidence="4">
    <location>
        <begin position="43"/>
        <end position="97"/>
    </location>
</feature>
<sequence length="145" mass="16176">MTSPTRSERDQNELNYENFFDIVTNKCTVKVEKTVSTAIDPLFGLIQASSSIKIKRSDGRIYLAKVVQLSSESKFVGVEWNEHGEVEGKEILLDLVFGLNNELRLNATFQQPASVINQQTRPIAAVPILANCLSSSRLTLDILIH</sequence>
<accession>A0A817NNE6</accession>
<evidence type="ECO:0000256" key="3">
    <source>
        <dbReference type="ARBA" id="ARBA00023054"/>
    </source>
</evidence>
<keyword evidence="3" id="KW-0175">Coiled coil</keyword>
<protein>
    <recommendedName>
        <fullName evidence="4">Kinesin-like protein KIF2A-like N-terminal domain-containing protein</fullName>
    </recommendedName>
</protein>
<evidence type="ECO:0000256" key="2">
    <source>
        <dbReference type="ARBA" id="ARBA00022701"/>
    </source>
</evidence>
<comment type="caution">
    <text evidence="5">The sequence shown here is derived from an EMBL/GenBank/DDBJ whole genome shotgun (WGS) entry which is preliminary data.</text>
</comment>
<evidence type="ECO:0000313" key="6">
    <source>
        <dbReference type="EMBL" id="CAF3418855.1"/>
    </source>
</evidence>
<dbReference type="Proteomes" id="UP000663873">
    <property type="component" value="Unassembled WGS sequence"/>
</dbReference>
<evidence type="ECO:0000313" key="5">
    <source>
        <dbReference type="EMBL" id="CAF3116158.1"/>
    </source>
</evidence>
<dbReference type="Proteomes" id="UP000663833">
    <property type="component" value="Unassembled WGS sequence"/>
</dbReference>
<dbReference type="InterPro" id="IPR054473">
    <property type="entry name" value="KIF2A-like_N"/>
</dbReference>
<reference evidence="5" key="1">
    <citation type="submission" date="2021-02" db="EMBL/GenBank/DDBJ databases">
        <authorList>
            <person name="Nowell W R."/>
        </authorList>
    </citation>
    <scope>NUCLEOTIDE SEQUENCE</scope>
</reference>
<proteinExistence type="predicted"/>
<keyword evidence="2" id="KW-0493">Microtubule</keyword>
<evidence type="ECO:0000313" key="9">
    <source>
        <dbReference type="Proteomes" id="UP000663825"/>
    </source>
</evidence>
<dbReference type="EMBL" id="CAJOBO010003050">
    <property type="protein sequence ID" value="CAF4478983.1"/>
    <property type="molecule type" value="Genomic_DNA"/>
</dbReference>